<keyword evidence="1" id="KW-0489">Methyltransferase</keyword>
<name>A0A077DG63_9BURK</name>
<dbReference type="Proteomes" id="UP000028945">
    <property type="component" value="Chromosome"/>
</dbReference>
<dbReference type="GO" id="GO:0035243">
    <property type="term" value="F:protein-arginine omega-N symmetric methyltransferase activity"/>
    <property type="evidence" value="ECO:0007669"/>
    <property type="project" value="TreeGrafter"/>
</dbReference>
<dbReference type="Gene3D" id="3.40.50.12710">
    <property type="match status" value="1"/>
</dbReference>
<dbReference type="STRING" id="1072685.IX83_03280"/>
<dbReference type="RefSeq" id="WP_038499098.1">
    <property type="nucleotide sequence ID" value="NZ_AFWK01000019.1"/>
</dbReference>
<dbReference type="InterPro" id="IPR038375">
    <property type="entry name" value="NDUFAF7_sf"/>
</dbReference>
<dbReference type="InterPro" id="IPR029063">
    <property type="entry name" value="SAM-dependent_MTases_sf"/>
</dbReference>
<dbReference type="OrthoDB" id="9794208at2"/>
<evidence type="ECO:0000313" key="3">
    <source>
        <dbReference type="EMBL" id="AIL32457.1"/>
    </source>
</evidence>
<evidence type="ECO:0000256" key="1">
    <source>
        <dbReference type="ARBA" id="ARBA00022603"/>
    </source>
</evidence>
<dbReference type="PANTHER" id="PTHR12049">
    <property type="entry name" value="PROTEIN ARGININE METHYLTRANSFERASE NDUFAF7, MITOCHONDRIAL"/>
    <property type="match status" value="1"/>
</dbReference>
<dbReference type="SUPFAM" id="SSF53335">
    <property type="entry name" value="S-adenosyl-L-methionine-dependent methyltransferases"/>
    <property type="match status" value="1"/>
</dbReference>
<reference evidence="3 4" key="1">
    <citation type="journal article" date="2014" name="BMC Genomics">
        <title>A genomic perspective on a new bacterial genus and species from the Alcaligenaceae family, Basilea psittacipulmonis.</title>
        <authorList>
            <person name="Whiteson K.L."/>
            <person name="Hernandez D."/>
            <person name="Lazarevic V."/>
            <person name="Gaia N."/>
            <person name="Farinelli L."/>
            <person name="Francois P."/>
            <person name="Pilo P."/>
            <person name="Frey J."/>
            <person name="Schrenzel J."/>
        </authorList>
    </citation>
    <scope>NUCLEOTIDE SEQUENCE [LARGE SCALE GENOMIC DNA]</scope>
    <source>
        <strain evidence="3 4">DSM 24701</strain>
    </source>
</reference>
<dbReference type="InterPro" id="IPR003788">
    <property type="entry name" value="NDUFAF7"/>
</dbReference>
<accession>A0A077DG63</accession>
<evidence type="ECO:0000256" key="2">
    <source>
        <dbReference type="ARBA" id="ARBA00022679"/>
    </source>
</evidence>
<dbReference type="Pfam" id="PF02636">
    <property type="entry name" value="Methyltransf_28"/>
    <property type="match status" value="1"/>
</dbReference>
<keyword evidence="2" id="KW-0808">Transferase</keyword>
<dbReference type="HOGENOM" id="CLU_024840_1_0_4"/>
<dbReference type="PANTHER" id="PTHR12049:SF7">
    <property type="entry name" value="PROTEIN ARGININE METHYLTRANSFERASE NDUFAF7, MITOCHONDRIAL"/>
    <property type="match status" value="1"/>
</dbReference>
<keyword evidence="4" id="KW-1185">Reference proteome</keyword>
<sequence length="404" mass="46030">MSFQLHTQLPEPSEEEFLFSQQCAATILQKGHILGFDEFMNLALYTPHYGYYTGPIQKFSCDQKHMGDFITAPELSPWFARTLAQQISQVLTHLSTPQILEFGAGTGKLAHDLIETLLPDFPDLSYQILELSPDLKKRQHETNQAFLSHITWLDQLPQDFEGVIIANEVLDAMPVKRFLKQNDHYYELKVIPQSSSSPISFKFTETPASSELIDDIKKCFVHWPSFAQDFDIELPEHYTSELHYQAQAWTQSLANRLNKGLILLIDYGYDQATYYHPLRHEGTLMAHFHHLAHADVLRNPGIQDITAHVNFTAIADTAYQAGLDVMGYTTQKHFLINAGLLTLLAKHLNPQETTSYAKEIAPVQKLISESEMGEVFKVLALGKNITMLEDRLIGFTQFDKRAYL</sequence>
<dbReference type="KEGG" id="bpsi:IX83_03280"/>
<gene>
    <name evidence="3" type="ORF">IX83_03280</name>
</gene>
<proteinExistence type="predicted"/>
<organism evidence="3 4">
    <name type="scientific">Basilea psittacipulmonis DSM 24701</name>
    <dbReference type="NCBI Taxonomy" id="1072685"/>
    <lineage>
        <taxon>Bacteria</taxon>
        <taxon>Pseudomonadati</taxon>
        <taxon>Pseudomonadota</taxon>
        <taxon>Betaproteobacteria</taxon>
        <taxon>Burkholderiales</taxon>
        <taxon>Alcaligenaceae</taxon>
        <taxon>Basilea</taxon>
    </lineage>
</organism>
<dbReference type="eggNOG" id="COG1565">
    <property type="taxonomic scope" value="Bacteria"/>
</dbReference>
<dbReference type="GO" id="GO:0032259">
    <property type="term" value="P:methylation"/>
    <property type="evidence" value="ECO:0007669"/>
    <property type="project" value="UniProtKB-KW"/>
</dbReference>
<dbReference type="EMBL" id="CP009238">
    <property type="protein sequence ID" value="AIL32457.1"/>
    <property type="molecule type" value="Genomic_DNA"/>
</dbReference>
<evidence type="ECO:0000313" key="4">
    <source>
        <dbReference type="Proteomes" id="UP000028945"/>
    </source>
</evidence>
<protein>
    <recommendedName>
        <fullName evidence="5">SAM-dependent methyltransferase</fullName>
    </recommendedName>
</protein>
<dbReference type="AlphaFoldDB" id="A0A077DG63"/>
<evidence type="ECO:0008006" key="5">
    <source>
        <dbReference type="Google" id="ProtNLM"/>
    </source>
</evidence>